<dbReference type="AlphaFoldDB" id="A0AAE1BHT5"/>
<evidence type="ECO:0000313" key="5">
    <source>
        <dbReference type="Proteomes" id="UP001286313"/>
    </source>
</evidence>
<gene>
    <name evidence="4" type="ORF">Pcinc_042885</name>
</gene>
<keyword evidence="5" id="KW-1185">Reference proteome</keyword>
<dbReference type="InterPro" id="IPR036058">
    <property type="entry name" value="Kazal_dom_sf"/>
</dbReference>
<dbReference type="GO" id="GO:0030510">
    <property type="term" value="P:regulation of BMP signaling pathway"/>
    <property type="evidence" value="ECO:0007669"/>
    <property type="project" value="TreeGrafter"/>
</dbReference>
<evidence type="ECO:0000313" key="4">
    <source>
        <dbReference type="EMBL" id="KAK3850412.1"/>
    </source>
</evidence>
<name>A0AAE1BHT5_PETCI</name>
<protein>
    <recommendedName>
        <fullName evidence="3">Kazal-like domain-containing protein</fullName>
    </recommendedName>
</protein>
<evidence type="ECO:0000256" key="2">
    <source>
        <dbReference type="SAM" id="MobiDB-lite"/>
    </source>
</evidence>
<dbReference type="PANTHER" id="PTHR10913">
    <property type="entry name" value="FOLLISTATIN-RELATED"/>
    <property type="match status" value="1"/>
</dbReference>
<dbReference type="EMBL" id="JAWQEG010008390">
    <property type="protein sequence ID" value="KAK3850412.1"/>
    <property type="molecule type" value="Genomic_DNA"/>
</dbReference>
<dbReference type="Proteomes" id="UP001286313">
    <property type="component" value="Unassembled WGS sequence"/>
</dbReference>
<dbReference type="GO" id="GO:0048185">
    <property type="term" value="F:activin binding"/>
    <property type="evidence" value="ECO:0007669"/>
    <property type="project" value="TreeGrafter"/>
</dbReference>
<evidence type="ECO:0000256" key="1">
    <source>
        <dbReference type="ARBA" id="ARBA00023157"/>
    </source>
</evidence>
<reference evidence="4" key="1">
    <citation type="submission" date="2023-10" db="EMBL/GenBank/DDBJ databases">
        <title>Genome assemblies of two species of porcelain crab, Petrolisthes cinctipes and Petrolisthes manimaculis (Anomura: Porcellanidae).</title>
        <authorList>
            <person name="Angst P."/>
        </authorList>
    </citation>
    <scope>NUCLEOTIDE SEQUENCE</scope>
    <source>
        <strain evidence="4">PB745_01</strain>
        <tissue evidence="4">Gill</tissue>
    </source>
</reference>
<dbReference type="SMART" id="SM00280">
    <property type="entry name" value="KAZAL"/>
    <property type="match status" value="3"/>
</dbReference>
<proteinExistence type="predicted"/>
<dbReference type="PROSITE" id="PS51465">
    <property type="entry name" value="KAZAL_2"/>
    <property type="match status" value="1"/>
</dbReference>
<feature type="compositionally biased region" description="Pro residues" evidence="2">
    <location>
        <begin position="336"/>
        <end position="350"/>
    </location>
</feature>
<dbReference type="GO" id="GO:0032926">
    <property type="term" value="P:negative regulation of activin receptor signaling pathway"/>
    <property type="evidence" value="ECO:0007669"/>
    <property type="project" value="TreeGrafter"/>
</dbReference>
<feature type="compositionally biased region" description="Acidic residues" evidence="2">
    <location>
        <begin position="188"/>
        <end position="202"/>
    </location>
</feature>
<feature type="compositionally biased region" description="Polar residues" evidence="2">
    <location>
        <begin position="252"/>
        <end position="266"/>
    </location>
</feature>
<dbReference type="Gene3D" id="3.30.60.30">
    <property type="match status" value="3"/>
</dbReference>
<accession>A0AAE1BHT5</accession>
<dbReference type="InterPro" id="IPR050653">
    <property type="entry name" value="Prot_Inhib_GrowthFact_Antg"/>
</dbReference>
<dbReference type="PANTHER" id="PTHR10913:SF64">
    <property type="entry name" value="FOLLISTATIN-A-LIKE ISOFORM X1"/>
    <property type="match status" value="1"/>
</dbReference>
<dbReference type="Pfam" id="PF07648">
    <property type="entry name" value="Kazal_2"/>
    <property type="match status" value="2"/>
</dbReference>
<dbReference type="InterPro" id="IPR002350">
    <property type="entry name" value="Kazal_dom"/>
</dbReference>
<sequence>MQPGMCPRPESSVWRQRQTLHEQMFPRLRQLRGWGGIGVKYSVDCRMMCASNNVTHPNFCSYERQRCKDPSIGFRHDGVCGGEPRPDCSRRCKKEWTQVCASDGSVYNGNCTLSYYQCIKPEITFLYNVPCPYSGINDNTAVCGSDGRFYRNYCSLLKFQCRNPAIKLAPVETCRRRPSADTPWMQGDTDEGTDQMGDEGQEQGDSRNKPIPLEPGLPDGLEEEPGPPDFTEIQPGPPFVSDNQPGPPYVPDNQSGPPYVPDNQSGPPYVPDNQPGPPYVQDNEPGPPYVPDNQPGPPYVPDNQPGPPYVPDNQSGPPYVPDNQSGPPYVPDNRPGGPPSFPGPPVDKGK</sequence>
<feature type="compositionally biased region" description="Pro residues" evidence="2">
    <location>
        <begin position="285"/>
        <end position="310"/>
    </location>
</feature>
<feature type="region of interest" description="Disordered" evidence="2">
    <location>
        <begin position="176"/>
        <end position="350"/>
    </location>
</feature>
<feature type="domain" description="Kazal-like" evidence="3">
    <location>
        <begin position="82"/>
        <end position="133"/>
    </location>
</feature>
<comment type="caution">
    <text evidence="4">The sequence shown here is derived from an EMBL/GenBank/DDBJ whole genome shotgun (WGS) entry which is preliminary data.</text>
</comment>
<feature type="compositionally biased region" description="Polar residues" evidence="2">
    <location>
        <begin position="312"/>
        <end position="326"/>
    </location>
</feature>
<dbReference type="GO" id="GO:0005615">
    <property type="term" value="C:extracellular space"/>
    <property type="evidence" value="ECO:0007669"/>
    <property type="project" value="TreeGrafter"/>
</dbReference>
<keyword evidence="1" id="KW-1015">Disulfide bond</keyword>
<organism evidence="4 5">
    <name type="scientific">Petrolisthes cinctipes</name>
    <name type="common">Flat porcelain crab</name>
    <dbReference type="NCBI Taxonomy" id="88211"/>
    <lineage>
        <taxon>Eukaryota</taxon>
        <taxon>Metazoa</taxon>
        <taxon>Ecdysozoa</taxon>
        <taxon>Arthropoda</taxon>
        <taxon>Crustacea</taxon>
        <taxon>Multicrustacea</taxon>
        <taxon>Malacostraca</taxon>
        <taxon>Eumalacostraca</taxon>
        <taxon>Eucarida</taxon>
        <taxon>Decapoda</taxon>
        <taxon>Pleocyemata</taxon>
        <taxon>Anomura</taxon>
        <taxon>Galatheoidea</taxon>
        <taxon>Porcellanidae</taxon>
        <taxon>Petrolisthes</taxon>
    </lineage>
</organism>
<feature type="compositionally biased region" description="Pro residues" evidence="2">
    <location>
        <begin position="268"/>
        <end position="278"/>
    </location>
</feature>
<dbReference type="GO" id="GO:0030154">
    <property type="term" value="P:cell differentiation"/>
    <property type="evidence" value="ECO:0007669"/>
    <property type="project" value="TreeGrafter"/>
</dbReference>
<dbReference type="SUPFAM" id="SSF100895">
    <property type="entry name" value="Kazal-type serine protease inhibitors"/>
    <property type="match status" value="3"/>
</dbReference>
<evidence type="ECO:0000259" key="3">
    <source>
        <dbReference type="PROSITE" id="PS51465"/>
    </source>
</evidence>